<reference evidence="1 2" key="1">
    <citation type="submission" date="2023-02" db="EMBL/GenBank/DDBJ databases">
        <title>Host association and intracellularity evolved multiple times independently in the Rickettsiales.</title>
        <authorList>
            <person name="Castelli M."/>
            <person name="Nardi T."/>
            <person name="Gammuto L."/>
            <person name="Bellinzona G."/>
            <person name="Sabaneyeva E."/>
            <person name="Potekhin A."/>
            <person name="Serra V."/>
            <person name="Petroni G."/>
            <person name="Sassera D."/>
        </authorList>
    </citation>
    <scope>NUCLEOTIDE SEQUENCE [LARGE SCALE GENOMIC DNA]</scope>
    <source>
        <strain evidence="1 2">BOD18</strain>
    </source>
</reference>
<dbReference type="EMBL" id="JARGYT010000053">
    <property type="protein sequence ID" value="MDZ5762478.1"/>
    <property type="molecule type" value="Genomic_DNA"/>
</dbReference>
<keyword evidence="2" id="KW-1185">Reference proteome</keyword>
<evidence type="ECO:0000313" key="1">
    <source>
        <dbReference type="EMBL" id="MDZ5762478.1"/>
    </source>
</evidence>
<name>A0ABU5L8N7_9RICK</name>
<dbReference type="Proteomes" id="UP001293791">
    <property type="component" value="Unassembled WGS sequence"/>
</dbReference>
<sequence length="36" mass="4010">MEIFDTGAKSVILENNLKKLHIDPALMNYFSQALGS</sequence>
<protein>
    <submittedName>
        <fullName evidence="1">MBL fold metallo-hydrolase domain protein</fullName>
    </submittedName>
</protein>
<comment type="caution">
    <text evidence="1">The sequence shown here is derived from an EMBL/GenBank/DDBJ whole genome shotgun (WGS) entry which is preliminary data.</text>
</comment>
<organism evidence="1 2">
    <name type="scientific">Candidatus Cyrtobacter comes</name>
    <dbReference type="NCBI Taxonomy" id="675776"/>
    <lineage>
        <taxon>Bacteria</taxon>
        <taxon>Pseudomonadati</taxon>
        <taxon>Pseudomonadota</taxon>
        <taxon>Alphaproteobacteria</taxon>
        <taxon>Rickettsiales</taxon>
        <taxon>Candidatus Midichloriaceae</taxon>
        <taxon>Candidatus Cyrtobacter</taxon>
    </lineage>
</organism>
<accession>A0ABU5L8N7</accession>
<gene>
    <name evidence="1" type="ORF">Cyrtocomes_00862</name>
</gene>
<evidence type="ECO:0000313" key="2">
    <source>
        <dbReference type="Proteomes" id="UP001293791"/>
    </source>
</evidence>
<proteinExistence type="predicted"/>